<dbReference type="AlphaFoldDB" id="Q0KF68"/>
<dbReference type="OrthoDB" id="8968527at2"/>
<dbReference type="PATRIC" id="fig|381666.6.peg.558"/>
<dbReference type="KEGG" id="reh:H16_A0201"/>
<feature type="chain" id="PRO_5004174889" evidence="1">
    <location>
        <begin position="36"/>
        <end position="98"/>
    </location>
</feature>
<dbReference type="Proteomes" id="UP000008210">
    <property type="component" value="Chromosome 1"/>
</dbReference>
<dbReference type="EMBL" id="CP039287">
    <property type="protein sequence ID" value="QCB99311.1"/>
    <property type="molecule type" value="Genomic_DNA"/>
</dbReference>
<dbReference type="RefSeq" id="WP_010813289.1">
    <property type="nucleotide sequence ID" value="NC_008313.1"/>
</dbReference>
<dbReference type="EMBL" id="AM260479">
    <property type="protein sequence ID" value="CAJ91353.1"/>
    <property type="molecule type" value="Genomic_DNA"/>
</dbReference>
<dbReference type="InterPro" id="IPR006311">
    <property type="entry name" value="TAT_signal"/>
</dbReference>
<evidence type="ECO:0000313" key="2">
    <source>
        <dbReference type="EMBL" id="CAJ91353.1"/>
    </source>
</evidence>
<feature type="signal peptide" evidence="1">
    <location>
        <begin position="1"/>
        <end position="35"/>
    </location>
</feature>
<accession>Q0KF68</accession>
<sequence length="98" mass="9935">MVHYKTRRVVLATGGLLAALAAATAFLCIRPAVPAAEAAQSGSRGAATAAAAKLALDSGGLFTLADRHAGDAMRIVAQGSTPQGSADGLDWDYVQLRL</sequence>
<evidence type="ECO:0000313" key="5">
    <source>
        <dbReference type="Proteomes" id="UP000296079"/>
    </source>
</evidence>
<reference evidence="3 5" key="2">
    <citation type="submission" date="2019-04" db="EMBL/GenBank/DDBJ databases">
        <title>Long-read de novo sequencing of Cupriavidus necator H16.</title>
        <authorList>
            <person name="Little G.T."/>
            <person name="Ehsaan M."/>
            <person name="Arenas-Lopez C."/>
            <person name="Jawed K."/>
            <person name="Winzer K."/>
            <person name="Kovacs K."/>
            <person name="Malys N."/>
            <person name="Minton N.P."/>
        </authorList>
    </citation>
    <scope>NUCLEOTIDE SEQUENCE [LARGE SCALE GENOMIC DNA]</scope>
    <source>
        <strain evidence="3 5">H16</strain>
    </source>
</reference>
<name>Q0KF68_CUPNH</name>
<evidence type="ECO:0000313" key="4">
    <source>
        <dbReference type="Proteomes" id="UP000008210"/>
    </source>
</evidence>
<gene>
    <name evidence="2" type="ordered locus">H16_A0201</name>
    <name evidence="3" type="ORF">E6A55_01020</name>
</gene>
<organism evidence="2 4">
    <name type="scientific">Cupriavidus necator (strain ATCC 17699 / DSM 428 / KCTC 22496 / NCIMB 10442 / H16 / Stanier 337)</name>
    <name type="common">Ralstonia eutropha</name>
    <dbReference type="NCBI Taxonomy" id="381666"/>
    <lineage>
        <taxon>Bacteria</taxon>
        <taxon>Pseudomonadati</taxon>
        <taxon>Pseudomonadota</taxon>
        <taxon>Betaproteobacteria</taxon>
        <taxon>Burkholderiales</taxon>
        <taxon>Burkholderiaceae</taxon>
        <taxon>Cupriavidus</taxon>
    </lineage>
</organism>
<evidence type="ECO:0000256" key="1">
    <source>
        <dbReference type="SAM" id="SignalP"/>
    </source>
</evidence>
<keyword evidence="4" id="KW-1185">Reference proteome</keyword>
<evidence type="ECO:0000313" key="3">
    <source>
        <dbReference type="EMBL" id="QCB99311.1"/>
    </source>
</evidence>
<keyword evidence="1" id="KW-0732">Signal</keyword>
<dbReference type="HOGENOM" id="CLU_2329013_0_0_4"/>
<dbReference type="eggNOG" id="ENOG5033YJD">
    <property type="taxonomic scope" value="Bacteria"/>
</dbReference>
<dbReference type="Proteomes" id="UP000296079">
    <property type="component" value="Chromosome 1"/>
</dbReference>
<dbReference type="PROSITE" id="PS51318">
    <property type="entry name" value="TAT"/>
    <property type="match status" value="1"/>
</dbReference>
<reference evidence="2 4" key="1">
    <citation type="journal article" date="2006" name="Nat. Biotechnol.">
        <title>Genome sequence of the bioplastic-producing 'Knallgas' bacterium Ralstonia eutropha H16.</title>
        <authorList>
            <person name="Pohlmann A."/>
            <person name="Fricke W.F."/>
            <person name="Reinecke F."/>
            <person name="Kusian B."/>
            <person name="Liesegang H."/>
            <person name="Cramm R."/>
            <person name="Eitinger T."/>
            <person name="Ewering C."/>
            <person name="Potter M."/>
            <person name="Schwartz E."/>
            <person name="Strittmatter A."/>
            <person name="Voss I."/>
            <person name="Gottschalk G."/>
            <person name="Steinbuechel A."/>
            <person name="Friedrich B."/>
            <person name="Bowien B."/>
        </authorList>
    </citation>
    <scope>NUCLEOTIDE SEQUENCE [LARGE SCALE GENOMIC DNA]</scope>
    <source>
        <strain evidence="4">ATCC 17699 / DSM 428 / KCTC 22496 / NCIMB 10442 / H16 / Stanier 337</strain>
        <strain evidence="2">H16</strain>
    </source>
</reference>
<protein>
    <submittedName>
        <fullName evidence="2">Uncharacterized protein</fullName>
    </submittedName>
</protein>
<proteinExistence type="predicted"/>